<protein>
    <submittedName>
        <fullName evidence="1">Uncharacterized protein</fullName>
    </submittedName>
</protein>
<keyword evidence="2" id="KW-1185">Reference proteome</keyword>
<dbReference type="Proteomes" id="UP001595834">
    <property type="component" value="Unassembled WGS sequence"/>
</dbReference>
<gene>
    <name evidence="1" type="ORF">ACFPFX_29630</name>
</gene>
<accession>A0ABV9UYK5</accession>
<dbReference type="EMBL" id="JBHSIZ010000036">
    <property type="protein sequence ID" value="MFC4960465.1"/>
    <property type="molecule type" value="Genomic_DNA"/>
</dbReference>
<organism evidence="1 2">
    <name type="scientific">Streptomyces mauvecolor</name>
    <dbReference type="NCBI Taxonomy" id="58345"/>
    <lineage>
        <taxon>Bacteria</taxon>
        <taxon>Bacillati</taxon>
        <taxon>Actinomycetota</taxon>
        <taxon>Actinomycetes</taxon>
        <taxon>Kitasatosporales</taxon>
        <taxon>Streptomycetaceae</taxon>
        <taxon>Streptomyces</taxon>
    </lineage>
</organism>
<dbReference type="RefSeq" id="WP_344374185.1">
    <property type="nucleotide sequence ID" value="NZ_BAAASQ010000008.1"/>
</dbReference>
<sequence>MSEAVRTEYERAVRGLWEALYETDSTDDVPKEVQNPIGFRLERARRLAAVSSVLSARLPTASFLYLAAEGTDGIARFLASRAWREREREPGESFPPLASSARAFATYLTDGGWPAGRPDWQWELARAELDLNYGELTPSGEAAGIGVRPAVGTRLRVSPYDTVDYARRVALKKAQMPWEQVLDTVRPVARATAQLVPGGGTGAGRTLILRDAEASALAWLVEGERVPTTEPSDALLDRLVRVGAFAREAAG</sequence>
<comment type="caution">
    <text evidence="1">The sequence shown here is derived from an EMBL/GenBank/DDBJ whole genome shotgun (WGS) entry which is preliminary data.</text>
</comment>
<evidence type="ECO:0000313" key="1">
    <source>
        <dbReference type="EMBL" id="MFC4960465.1"/>
    </source>
</evidence>
<evidence type="ECO:0000313" key="2">
    <source>
        <dbReference type="Proteomes" id="UP001595834"/>
    </source>
</evidence>
<proteinExistence type="predicted"/>
<reference evidence="2" key="1">
    <citation type="journal article" date="2019" name="Int. J. Syst. Evol. Microbiol.">
        <title>The Global Catalogue of Microorganisms (GCM) 10K type strain sequencing project: providing services to taxonomists for standard genome sequencing and annotation.</title>
        <authorList>
            <consortium name="The Broad Institute Genomics Platform"/>
            <consortium name="The Broad Institute Genome Sequencing Center for Infectious Disease"/>
            <person name="Wu L."/>
            <person name="Ma J."/>
        </authorList>
    </citation>
    <scope>NUCLEOTIDE SEQUENCE [LARGE SCALE GENOMIC DNA]</scope>
    <source>
        <strain evidence="2">CCM 7224</strain>
    </source>
</reference>
<name>A0ABV9UYK5_9ACTN</name>